<protein>
    <recommendedName>
        <fullName evidence="4">Secreted protein</fullName>
    </recommendedName>
</protein>
<feature type="chain" id="PRO_5046118702" description="Secreted protein" evidence="1">
    <location>
        <begin position="25"/>
        <end position="141"/>
    </location>
</feature>
<gene>
    <name evidence="2" type="ORF">SK069_15235</name>
</gene>
<evidence type="ECO:0008006" key="4">
    <source>
        <dbReference type="Google" id="ProtNLM"/>
    </source>
</evidence>
<keyword evidence="1" id="KW-0732">Signal</keyword>
<name>A0ABU4VM92_9ACTN</name>
<evidence type="ECO:0000313" key="3">
    <source>
        <dbReference type="Proteomes" id="UP001277761"/>
    </source>
</evidence>
<proteinExistence type="predicted"/>
<accession>A0ABU4VM92</accession>
<dbReference type="RefSeq" id="WP_319955102.1">
    <property type="nucleotide sequence ID" value="NZ_JAXAVX010000009.1"/>
</dbReference>
<keyword evidence="3" id="KW-1185">Reference proteome</keyword>
<sequence length="141" mass="15523">MSPARSLLPLLLGALLAAPAAADARPPGSWTAVRSDAFTHYACVERHRTDGPWWVRTTSEATRSSGRRAVANGIGVWTVITRGSDRNQVSTQSRDGWSDGRLRTTLRKARSTDRLWMQGAYYGPTEPWRDGIRVGRLAACD</sequence>
<comment type="caution">
    <text evidence="2">The sequence shown here is derived from an EMBL/GenBank/DDBJ whole genome shotgun (WGS) entry which is preliminary data.</text>
</comment>
<organism evidence="2 3">
    <name type="scientific">Patulibacter brassicae</name>
    <dbReference type="NCBI Taxonomy" id="1705717"/>
    <lineage>
        <taxon>Bacteria</taxon>
        <taxon>Bacillati</taxon>
        <taxon>Actinomycetota</taxon>
        <taxon>Thermoleophilia</taxon>
        <taxon>Solirubrobacterales</taxon>
        <taxon>Patulibacteraceae</taxon>
        <taxon>Patulibacter</taxon>
    </lineage>
</organism>
<reference evidence="2 3" key="1">
    <citation type="submission" date="2023-11" db="EMBL/GenBank/DDBJ databases">
        <authorList>
            <person name="Xu M."/>
            <person name="Jiang T."/>
        </authorList>
    </citation>
    <scope>NUCLEOTIDE SEQUENCE [LARGE SCALE GENOMIC DNA]</scope>
    <source>
        <strain evidence="2 3">SD</strain>
    </source>
</reference>
<feature type="signal peptide" evidence="1">
    <location>
        <begin position="1"/>
        <end position="24"/>
    </location>
</feature>
<evidence type="ECO:0000256" key="1">
    <source>
        <dbReference type="SAM" id="SignalP"/>
    </source>
</evidence>
<dbReference type="Proteomes" id="UP001277761">
    <property type="component" value="Unassembled WGS sequence"/>
</dbReference>
<evidence type="ECO:0000313" key="2">
    <source>
        <dbReference type="EMBL" id="MDX8152951.1"/>
    </source>
</evidence>
<dbReference type="EMBL" id="JAXAVX010000009">
    <property type="protein sequence ID" value="MDX8152951.1"/>
    <property type="molecule type" value="Genomic_DNA"/>
</dbReference>